<dbReference type="Proteomes" id="UP001195914">
    <property type="component" value="Unassembled WGS sequence"/>
</dbReference>
<keyword evidence="3" id="KW-1185">Reference proteome</keyword>
<evidence type="ECO:0000256" key="1">
    <source>
        <dbReference type="SAM" id="SignalP"/>
    </source>
</evidence>
<dbReference type="EMBL" id="JAHBMH010000007">
    <property type="protein sequence ID" value="KAK1939526.1"/>
    <property type="molecule type" value="Genomic_DNA"/>
</dbReference>
<reference evidence="2" key="1">
    <citation type="journal article" date="2014" name="Nucleic Acids Res.">
        <title>The evolutionary dynamics of variant antigen genes in Babesia reveal a history of genomic innovation underlying host-parasite interaction.</title>
        <authorList>
            <person name="Jackson A.P."/>
            <person name="Otto T.D."/>
            <person name="Darby A."/>
            <person name="Ramaprasad A."/>
            <person name="Xia D."/>
            <person name="Echaide I.E."/>
            <person name="Farber M."/>
            <person name="Gahlot S."/>
            <person name="Gamble J."/>
            <person name="Gupta D."/>
            <person name="Gupta Y."/>
            <person name="Jackson L."/>
            <person name="Malandrin L."/>
            <person name="Malas T.B."/>
            <person name="Moussa E."/>
            <person name="Nair M."/>
            <person name="Reid A.J."/>
            <person name="Sanders M."/>
            <person name="Sharma J."/>
            <person name="Tracey A."/>
            <person name="Quail M.A."/>
            <person name="Weir W."/>
            <person name="Wastling J.M."/>
            <person name="Hall N."/>
            <person name="Willadsen P."/>
            <person name="Lingelbach K."/>
            <person name="Shiels B."/>
            <person name="Tait A."/>
            <person name="Berriman M."/>
            <person name="Allred D.R."/>
            <person name="Pain A."/>
        </authorList>
    </citation>
    <scope>NUCLEOTIDE SEQUENCE</scope>
    <source>
        <strain evidence="2">1802A</strain>
    </source>
</reference>
<organism evidence="2 3">
    <name type="scientific">Babesia divergens</name>
    <dbReference type="NCBI Taxonomy" id="32595"/>
    <lineage>
        <taxon>Eukaryota</taxon>
        <taxon>Sar</taxon>
        <taxon>Alveolata</taxon>
        <taxon>Apicomplexa</taxon>
        <taxon>Aconoidasida</taxon>
        <taxon>Piroplasmida</taxon>
        <taxon>Babesiidae</taxon>
        <taxon>Babesia</taxon>
    </lineage>
</organism>
<gene>
    <name evidence="2" type="ORF">X943_000773</name>
</gene>
<evidence type="ECO:0000313" key="2">
    <source>
        <dbReference type="EMBL" id="KAK1939526.1"/>
    </source>
</evidence>
<keyword evidence="1" id="KW-0732">Signal</keyword>
<feature type="signal peptide" evidence="1">
    <location>
        <begin position="1"/>
        <end position="23"/>
    </location>
</feature>
<protein>
    <submittedName>
        <fullName evidence="2">Uncharacterized protein</fullName>
    </submittedName>
</protein>
<feature type="chain" id="PRO_5042004900" evidence="1">
    <location>
        <begin position="24"/>
        <end position="404"/>
    </location>
</feature>
<sequence>MMKNVLLLFVSFTTLWVHVPTHAILVNLEANPLPDNVEVYEGMISNRGTYRCFHIKDDSIRMVMYKLRKFPLCRYPPPEGYEFYFEEYIRGPVVYFEVYPMPKTTNRVPSLRPRIYRIEGFDCIRVPRNTLNAFLQGPVYLDLDIGNQRKLHPFLKVSKSEEGSQFEKVYELIDFRPESVFRGNPRYKGPYRISRVYNSHSGDNSTSRNAKSFICGAIRIETNEILDASLVEMRHMVGTFKHFAQLESSKICIDPPTYARILSYWMLHRIPSDMDIGGDLDITVDVINLDLRSTYVFSYIGAQLNTWRYDVHYVMISHAVRILNVKVVDGETVIYTSPRDVFVHRIVTYTHTRYNAVHLHVFENIWHNGEFKVNRRAFMKDPSTEAYIEINYIESRLLITRFPE</sequence>
<proteinExistence type="predicted"/>
<comment type="caution">
    <text evidence="2">The sequence shown here is derived from an EMBL/GenBank/DDBJ whole genome shotgun (WGS) entry which is preliminary data.</text>
</comment>
<dbReference type="AlphaFoldDB" id="A0AAD9GJX6"/>
<accession>A0AAD9GJX6</accession>
<reference evidence="2" key="2">
    <citation type="submission" date="2021-05" db="EMBL/GenBank/DDBJ databases">
        <authorList>
            <person name="Pain A."/>
        </authorList>
    </citation>
    <scope>NUCLEOTIDE SEQUENCE</scope>
    <source>
        <strain evidence="2">1802A</strain>
    </source>
</reference>
<name>A0AAD9GJX6_BABDI</name>
<evidence type="ECO:0000313" key="3">
    <source>
        <dbReference type="Proteomes" id="UP001195914"/>
    </source>
</evidence>